<name>A0A9N9KHE5_9GLOM</name>
<accession>A0A9N9KHE5</accession>
<feature type="transmembrane region" description="Helical" evidence="1">
    <location>
        <begin position="24"/>
        <end position="51"/>
    </location>
</feature>
<keyword evidence="1" id="KW-1133">Transmembrane helix</keyword>
<feature type="non-terminal residue" evidence="2">
    <location>
        <position position="1"/>
    </location>
</feature>
<evidence type="ECO:0000313" key="2">
    <source>
        <dbReference type="EMBL" id="CAG8828911.1"/>
    </source>
</evidence>
<dbReference type="Proteomes" id="UP000789405">
    <property type="component" value="Unassembled WGS sequence"/>
</dbReference>
<dbReference type="AlphaFoldDB" id="A0A9N9KHE5"/>
<keyword evidence="3" id="KW-1185">Reference proteome</keyword>
<proteinExistence type="predicted"/>
<evidence type="ECO:0000313" key="3">
    <source>
        <dbReference type="Proteomes" id="UP000789405"/>
    </source>
</evidence>
<keyword evidence="1" id="KW-0472">Membrane</keyword>
<feature type="non-terminal residue" evidence="2">
    <location>
        <position position="116"/>
    </location>
</feature>
<evidence type="ECO:0000256" key="1">
    <source>
        <dbReference type="SAM" id="Phobius"/>
    </source>
</evidence>
<protein>
    <submittedName>
        <fullName evidence="2">21527_t:CDS:1</fullName>
    </submittedName>
</protein>
<gene>
    <name evidence="2" type="ORF">DERYTH_LOCUS28577</name>
</gene>
<dbReference type="EMBL" id="CAJVPY010072241">
    <property type="protein sequence ID" value="CAG8828911.1"/>
    <property type="molecule type" value="Genomic_DNA"/>
</dbReference>
<keyword evidence="1" id="KW-0812">Transmembrane</keyword>
<organism evidence="2 3">
    <name type="scientific">Dentiscutata erythropus</name>
    <dbReference type="NCBI Taxonomy" id="1348616"/>
    <lineage>
        <taxon>Eukaryota</taxon>
        <taxon>Fungi</taxon>
        <taxon>Fungi incertae sedis</taxon>
        <taxon>Mucoromycota</taxon>
        <taxon>Glomeromycotina</taxon>
        <taxon>Glomeromycetes</taxon>
        <taxon>Diversisporales</taxon>
        <taxon>Gigasporaceae</taxon>
        <taxon>Dentiscutata</taxon>
    </lineage>
</organism>
<comment type="caution">
    <text evidence="2">The sequence shown here is derived from an EMBL/GenBank/DDBJ whole genome shotgun (WGS) entry which is preliminary data.</text>
</comment>
<reference evidence="2" key="1">
    <citation type="submission" date="2021-06" db="EMBL/GenBank/DDBJ databases">
        <authorList>
            <person name="Kallberg Y."/>
            <person name="Tangrot J."/>
            <person name="Rosling A."/>
        </authorList>
    </citation>
    <scope>NUCLEOTIDE SEQUENCE</scope>
    <source>
        <strain evidence="2">MA453B</strain>
    </source>
</reference>
<sequence length="116" mass="12958">NWLWSGIMVFNWKTYKLNLDVNGVIAITGIAYGAMSMILRTLCVWIIMWCLSQQLGGEGITINELTLTTDLFGVQMGDSYEIEYNITNFDGINLGGLFKEAHCEANYAECLTDMAA</sequence>